<protein>
    <recommendedName>
        <fullName evidence="1">YdhG-like domain-containing protein</fullName>
    </recommendedName>
</protein>
<keyword evidence="3" id="KW-1185">Reference proteome</keyword>
<gene>
    <name evidence="2" type="ORF">AMC99_01484</name>
</gene>
<name>A0A0M3TAI5_9SPHN</name>
<dbReference type="Pfam" id="PF08818">
    <property type="entry name" value="DUF1801"/>
    <property type="match status" value="1"/>
</dbReference>
<dbReference type="PATRIC" id="fig|361183.4.peg.1454"/>
<dbReference type="STRING" id="361183.AMC99_01484"/>
<dbReference type="Proteomes" id="UP000057938">
    <property type="component" value="Chromosome"/>
</dbReference>
<dbReference type="AlphaFoldDB" id="A0A0M3TAI5"/>
<organism evidence="2 3">
    <name type="scientific">Altererythrobacter epoxidivorans</name>
    <dbReference type="NCBI Taxonomy" id="361183"/>
    <lineage>
        <taxon>Bacteria</taxon>
        <taxon>Pseudomonadati</taxon>
        <taxon>Pseudomonadota</taxon>
        <taxon>Alphaproteobacteria</taxon>
        <taxon>Sphingomonadales</taxon>
        <taxon>Erythrobacteraceae</taxon>
        <taxon>Altererythrobacter</taxon>
    </lineage>
</organism>
<dbReference type="KEGG" id="aep:AMC99_01484"/>
<proteinExistence type="predicted"/>
<dbReference type="InterPro" id="IPR014922">
    <property type="entry name" value="YdhG-like"/>
</dbReference>
<sequence length="210" mass="23451">MHRRTRSPKQRAGVAHGANISFGKWLGDLDDTLLRAPFLRSGLYVPVMADCGSSNFALNASVGTTMSEAKTTETSIEPAEFLASVEPDRKREEAMVLDQLFRKVTGASPRMWGPSIIGYGSYETTYASGRQVRWMRSGFSPRKAKHSLYLMGGYCDELAGKRRDELLKKLGKHSTGKSCLYINKLADVDMAVLEQMIASDWEAMQRKYPE</sequence>
<evidence type="ECO:0000313" key="3">
    <source>
        <dbReference type="Proteomes" id="UP000057938"/>
    </source>
</evidence>
<accession>A0A0M3TAI5</accession>
<evidence type="ECO:0000313" key="2">
    <source>
        <dbReference type="EMBL" id="ALE16776.1"/>
    </source>
</evidence>
<reference evidence="2 3" key="1">
    <citation type="submission" date="2015-09" db="EMBL/GenBank/DDBJ databases">
        <title>Complete genome sequence of a benzo[a]pyrene-degrading bacterium Altererythrobacter epoxidivorans CGMCC 1.7731T.</title>
        <authorList>
            <person name="Li Z."/>
            <person name="Cheng H."/>
            <person name="Huo Y."/>
            <person name="Xu X."/>
        </authorList>
    </citation>
    <scope>NUCLEOTIDE SEQUENCE [LARGE SCALE GENOMIC DNA]</scope>
    <source>
        <strain evidence="2 3">CGMCC 1.7731</strain>
    </source>
</reference>
<feature type="domain" description="YdhG-like" evidence="1">
    <location>
        <begin position="90"/>
        <end position="198"/>
    </location>
</feature>
<dbReference type="EMBL" id="CP012669">
    <property type="protein sequence ID" value="ALE16776.1"/>
    <property type="molecule type" value="Genomic_DNA"/>
</dbReference>
<evidence type="ECO:0000259" key="1">
    <source>
        <dbReference type="Pfam" id="PF08818"/>
    </source>
</evidence>